<dbReference type="GO" id="GO:0006508">
    <property type="term" value="P:proteolysis"/>
    <property type="evidence" value="ECO:0007669"/>
    <property type="project" value="UniProtKB-KW"/>
</dbReference>
<evidence type="ECO:0000313" key="30">
    <source>
        <dbReference type="EMBL" id="ADZ83906.1"/>
    </source>
</evidence>
<dbReference type="eggNOG" id="COG5009">
    <property type="taxonomic scope" value="Bacteria"/>
</dbReference>
<keyword evidence="9" id="KW-0645">Protease</keyword>
<dbReference type="AlphaFoldDB" id="F2JRI5"/>
<dbReference type="InterPro" id="IPR012338">
    <property type="entry name" value="Beta-lactam/transpept-like"/>
</dbReference>
<dbReference type="GO" id="GO:0071555">
    <property type="term" value="P:cell wall organization"/>
    <property type="evidence" value="ECO:0007669"/>
    <property type="project" value="UniProtKB-KW"/>
</dbReference>
<dbReference type="InterPro" id="IPR001460">
    <property type="entry name" value="PCN-bd_Tpept"/>
</dbReference>
<evidence type="ECO:0000256" key="12">
    <source>
        <dbReference type="ARBA" id="ARBA00022692"/>
    </source>
</evidence>
<evidence type="ECO:0000256" key="17">
    <source>
        <dbReference type="ARBA" id="ARBA00022989"/>
    </source>
</evidence>
<comment type="function">
    <text evidence="1">Cell wall formation. Synthesis of cross-linked peptidoglycan from the lipid intermediates. The enzyme has a penicillin-insensitive transglycosylase N-terminal domain (formation of linear glycan strands) and a penicillin-sensitive transpeptidase C-terminal domain (cross-linking of the peptide subunits).</text>
</comment>
<dbReference type="Gene3D" id="1.10.3810.10">
    <property type="entry name" value="Biosynthetic peptidoglycan transglycosylase-like"/>
    <property type="match status" value="1"/>
</dbReference>
<evidence type="ECO:0000256" key="6">
    <source>
        <dbReference type="ARBA" id="ARBA00012448"/>
    </source>
</evidence>
<dbReference type="Proteomes" id="UP000008467">
    <property type="component" value="Chromosome"/>
</dbReference>
<keyword evidence="21" id="KW-0961">Cell wall biogenesis/degradation</keyword>
<evidence type="ECO:0000256" key="13">
    <source>
        <dbReference type="ARBA" id="ARBA00022801"/>
    </source>
</evidence>
<evidence type="ECO:0000256" key="27">
    <source>
        <dbReference type="SAM" id="Phobius"/>
    </source>
</evidence>
<evidence type="ECO:0000256" key="15">
    <source>
        <dbReference type="ARBA" id="ARBA00022968"/>
    </source>
</evidence>
<dbReference type="InterPro" id="IPR023346">
    <property type="entry name" value="Lysozyme-like_dom_sf"/>
</dbReference>
<evidence type="ECO:0000256" key="26">
    <source>
        <dbReference type="SAM" id="MobiDB-lite"/>
    </source>
</evidence>
<reference evidence="30 31" key="1">
    <citation type="journal article" date="2011" name="J. Bacteriol.">
        <title>Complete genome sequence of the cellulose-degrading bacterium Cellulosilyticum lentocellum.</title>
        <authorList>
            <consortium name="US DOE Joint Genome Institute"/>
            <person name="Miller D.A."/>
            <person name="Suen G."/>
            <person name="Bruce D."/>
            <person name="Copeland A."/>
            <person name="Cheng J.F."/>
            <person name="Detter C."/>
            <person name="Goodwin L.A."/>
            <person name="Han C.S."/>
            <person name="Hauser L.J."/>
            <person name="Land M.L."/>
            <person name="Lapidus A."/>
            <person name="Lucas S."/>
            <person name="Meincke L."/>
            <person name="Pitluck S."/>
            <person name="Tapia R."/>
            <person name="Teshima H."/>
            <person name="Woyke T."/>
            <person name="Fox B.G."/>
            <person name="Angert E.R."/>
            <person name="Currie C.R."/>
        </authorList>
    </citation>
    <scope>NUCLEOTIDE SEQUENCE [LARGE SCALE GENOMIC DNA]</scope>
    <source>
        <strain evidence="31">ATCC 49066 / DSM 5427 / NCIMB 11756 / RHM5</strain>
    </source>
</reference>
<evidence type="ECO:0000256" key="19">
    <source>
        <dbReference type="ARBA" id="ARBA00023251"/>
    </source>
</evidence>
<dbReference type="Pfam" id="PF00905">
    <property type="entry name" value="Transpeptidase"/>
    <property type="match status" value="1"/>
</dbReference>
<keyword evidence="13" id="KW-0378">Hydrolase</keyword>
<evidence type="ECO:0000256" key="11">
    <source>
        <dbReference type="ARBA" id="ARBA00022679"/>
    </source>
</evidence>
<dbReference type="Pfam" id="PF00912">
    <property type="entry name" value="Transgly"/>
    <property type="match status" value="1"/>
</dbReference>
<dbReference type="GO" id="GO:0046677">
    <property type="term" value="P:response to antibiotic"/>
    <property type="evidence" value="ECO:0007669"/>
    <property type="project" value="UniProtKB-KW"/>
</dbReference>
<evidence type="ECO:0000256" key="21">
    <source>
        <dbReference type="ARBA" id="ARBA00023316"/>
    </source>
</evidence>
<comment type="catalytic activity">
    <reaction evidence="22">
        <text>Preferential cleavage: (Ac)2-L-Lys-D-Ala-|-D-Ala. Also transpeptidation of peptidyl-alanyl moieties that are N-acyl substituents of D-alanine.</text>
        <dbReference type="EC" id="3.4.16.4"/>
    </reaction>
</comment>
<keyword evidence="15" id="KW-0735">Signal-anchor</keyword>
<comment type="similarity">
    <text evidence="5">In the N-terminal section; belongs to the glycosyltransferase 51 family.</text>
</comment>
<evidence type="ECO:0000256" key="9">
    <source>
        <dbReference type="ARBA" id="ARBA00022670"/>
    </source>
</evidence>
<dbReference type="NCBIfam" id="TIGR02074">
    <property type="entry name" value="PBP_1a_fam"/>
    <property type="match status" value="1"/>
</dbReference>
<gene>
    <name evidence="30" type="ordered locus">Clole_2193</name>
</gene>
<dbReference type="PANTHER" id="PTHR32282">
    <property type="entry name" value="BINDING PROTEIN TRANSPEPTIDASE, PUTATIVE-RELATED"/>
    <property type="match status" value="1"/>
</dbReference>
<keyword evidence="12 27" id="KW-0812">Transmembrane</keyword>
<evidence type="ECO:0000256" key="18">
    <source>
        <dbReference type="ARBA" id="ARBA00023136"/>
    </source>
</evidence>
<evidence type="ECO:0000256" key="16">
    <source>
        <dbReference type="ARBA" id="ARBA00022984"/>
    </source>
</evidence>
<feature type="region of interest" description="Disordered" evidence="26">
    <location>
        <begin position="1"/>
        <end position="23"/>
    </location>
</feature>
<feature type="transmembrane region" description="Helical" evidence="27">
    <location>
        <begin position="30"/>
        <end position="57"/>
    </location>
</feature>
<feature type="compositionally biased region" description="Basic and acidic residues" evidence="26">
    <location>
        <begin position="1"/>
        <end position="14"/>
    </location>
</feature>
<keyword evidence="14" id="KW-0133">Cell shape</keyword>
<evidence type="ECO:0000256" key="22">
    <source>
        <dbReference type="ARBA" id="ARBA00034000"/>
    </source>
</evidence>
<keyword evidence="8" id="KW-0121">Carboxypeptidase</keyword>
<organism evidence="30 31">
    <name type="scientific">Cellulosilyticum lentocellum (strain ATCC 49066 / DSM 5427 / NCIMB 11756 / RHM5)</name>
    <name type="common">Clostridium lentocellum</name>
    <dbReference type="NCBI Taxonomy" id="642492"/>
    <lineage>
        <taxon>Bacteria</taxon>
        <taxon>Bacillati</taxon>
        <taxon>Bacillota</taxon>
        <taxon>Clostridia</taxon>
        <taxon>Lachnospirales</taxon>
        <taxon>Cellulosilyticaceae</taxon>
        <taxon>Cellulosilyticum</taxon>
    </lineage>
</organism>
<evidence type="ECO:0000256" key="2">
    <source>
        <dbReference type="ARBA" id="ARBA00004401"/>
    </source>
</evidence>
<sequence>MNYSKDSRDKIEKKNKSKTKQMKKKGKVTAFRIIIISLIIGMFALVGGGLGIFIGIIKSTPDPSTLDISPQGNYTSFVYDSEGKPIDSFEPAENREYVELKDIPLNLQHAVVATEDERFYEHNGIDIRGIFRAIVTNLKSGSLSEGASTITQQLIKNNILSSDKAFTRKIQEQYLAIEFEKLYSKDTILEYYLNTIGLGQGVSGVRAASKRYFGKDVKDLSLTECVVIAVITQRPTYYNPISNPENNWEKVKVVLQKMEDQGYITPEEHAAALKENPYENIYEVHQEYLEKEPHSYFIDALFNQLVSDLKDQGYTEANAKKMIYGGGLKIYSTMDTKMQEIADKYIQDDSLYPAHLYKIQLDYSISGKKADGTPIEEQVYNIIVNNEDEVESFKQKQLEEWGITSEDTYTENLIKQPQPQASFVLMDYATGQVKALSGGRGEKSNLSFNYATQAKRQPGSTFKVLAAYAPALDMGELSPGSEIINEHVSYKLGDGTTWSPKNWDGNYEGTYTVRQAIANSMNVIAVKTAVDCVGIENAFDYLKSFGFTTLTDSDKVHSLPLGGLTQGVTPLELNAAYGAIANDGVYVKPVFYTQVKDSEDRIIIDNTNEAITLHSHTVLKQSTARMLTNMMQEVVDGPSPHTGARVRANFKGMPIAGKTGTTTDNKDFVFAGYTPYYVATIWSGYSQPAPINNGGNYHLVIWGKIMSEIHEDLEYKSFPKVTIDNSGVSEIKICTVSGKRATALCEADPNHVVKNEFFTSANKPTEYCDLHVEVEICTESHKVANEYCPADKRVKETRVRKVVDGVIVQDEICDIHGPDNTENPENPGDIPGVSPSPDIPDDGSEGAYPSPTPTPTPTIPEPSLPPTVDPNPTPGVDDDDGFFFPQG</sequence>
<dbReference type="GO" id="GO:0005886">
    <property type="term" value="C:plasma membrane"/>
    <property type="evidence" value="ECO:0007669"/>
    <property type="project" value="UniProtKB-SubCell"/>
</dbReference>
<feature type="compositionally biased region" description="Pro residues" evidence="26">
    <location>
        <begin position="850"/>
        <end position="873"/>
    </location>
</feature>
<dbReference type="GO" id="GO:0008955">
    <property type="term" value="F:peptidoglycan glycosyltransferase activity"/>
    <property type="evidence" value="ECO:0007669"/>
    <property type="project" value="UniProtKB-EC"/>
</dbReference>
<comment type="catalytic activity">
    <reaction evidence="24">
        <text>[GlcNAc-(1-&gt;4)-Mur2Ac(oyl-L-Ala-gamma-D-Glu-L-Lys-D-Ala-D-Ala)](n)-di-trans,octa-cis-undecaprenyl diphosphate + beta-D-GlcNAc-(1-&gt;4)-Mur2Ac(oyl-L-Ala-gamma-D-Glu-L-Lys-D-Ala-D-Ala)-di-trans,octa-cis-undecaprenyl diphosphate = [GlcNAc-(1-&gt;4)-Mur2Ac(oyl-L-Ala-gamma-D-Glu-L-Lys-D-Ala-D-Ala)](n+1)-di-trans,octa-cis-undecaprenyl diphosphate + di-trans,octa-cis-undecaprenyl diphosphate + H(+)</text>
        <dbReference type="Rhea" id="RHEA:23708"/>
        <dbReference type="Rhea" id="RHEA-COMP:9602"/>
        <dbReference type="Rhea" id="RHEA-COMP:9603"/>
        <dbReference type="ChEBI" id="CHEBI:15378"/>
        <dbReference type="ChEBI" id="CHEBI:58405"/>
        <dbReference type="ChEBI" id="CHEBI:60033"/>
        <dbReference type="ChEBI" id="CHEBI:78435"/>
        <dbReference type="EC" id="2.4.99.28"/>
    </reaction>
</comment>
<evidence type="ECO:0000256" key="7">
    <source>
        <dbReference type="ARBA" id="ARBA00018638"/>
    </source>
</evidence>
<dbReference type="HOGENOM" id="CLU_006354_2_2_9"/>
<dbReference type="GO" id="GO:0009252">
    <property type="term" value="P:peptidoglycan biosynthetic process"/>
    <property type="evidence" value="ECO:0007669"/>
    <property type="project" value="UniProtKB-UniPathway"/>
</dbReference>
<keyword evidence="17 27" id="KW-1133">Transmembrane helix</keyword>
<dbReference type="RefSeq" id="WP_013657200.1">
    <property type="nucleotide sequence ID" value="NC_015275.1"/>
</dbReference>
<evidence type="ECO:0000256" key="23">
    <source>
        <dbReference type="ARBA" id="ARBA00044770"/>
    </source>
</evidence>
<protein>
    <recommendedName>
        <fullName evidence="7">Penicillin-binding protein 1A</fullName>
        <ecNumber evidence="23">2.4.99.28</ecNumber>
        <ecNumber evidence="6">3.4.16.4</ecNumber>
    </recommendedName>
</protein>
<keyword evidence="19" id="KW-0046">Antibiotic resistance</keyword>
<evidence type="ECO:0000256" key="10">
    <source>
        <dbReference type="ARBA" id="ARBA00022676"/>
    </source>
</evidence>
<dbReference type="PANTHER" id="PTHR32282:SF33">
    <property type="entry name" value="PEPTIDOGLYCAN GLYCOSYLTRANSFERASE"/>
    <property type="match status" value="1"/>
</dbReference>
<dbReference type="KEGG" id="cle:Clole_2193"/>
<keyword evidence="10 30" id="KW-0328">Glycosyltransferase</keyword>
<dbReference type="SUPFAM" id="SSF53955">
    <property type="entry name" value="Lysozyme-like"/>
    <property type="match status" value="1"/>
</dbReference>
<evidence type="ECO:0000259" key="28">
    <source>
        <dbReference type="Pfam" id="PF00905"/>
    </source>
</evidence>
<dbReference type="GO" id="GO:0009002">
    <property type="term" value="F:serine-type D-Ala-D-Ala carboxypeptidase activity"/>
    <property type="evidence" value="ECO:0007669"/>
    <property type="project" value="UniProtKB-EC"/>
</dbReference>
<proteinExistence type="inferred from homology"/>
<dbReference type="EC" id="3.4.16.4" evidence="6"/>
<feature type="region of interest" description="Disordered" evidence="26">
    <location>
        <begin position="813"/>
        <end position="887"/>
    </location>
</feature>
<evidence type="ECO:0000313" key="31">
    <source>
        <dbReference type="Proteomes" id="UP000008467"/>
    </source>
</evidence>
<dbReference type="InterPro" id="IPR036950">
    <property type="entry name" value="PBP_transglycosylase"/>
</dbReference>
<evidence type="ECO:0000256" key="4">
    <source>
        <dbReference type="ARBA" id="ARBA00007090"/>
    </source>
</evidence>
<name>F2JRI5_CELLD</name>
<evidence type="ECO:0000256" key="8">
    <source>
        <dbReference type="ARBA" id="ARBA00022645"/>
    </source>
</evidence>
<comment type="pathway">
    <text evidence="3">Cell wall biogenesis; peptidoglycan biosynthesis.</text>
</comment>
<evidence type="ECO:0000256" key="5">
    <source>
        <dbReference type="ARBA" id="ARBA00007739"/>
    </source>
</evidence>
<dbReference type="InterPro" id="IPR001264">
    <property type="entry name" value="Glyco_trans_51"/>
</dbReference>
<keyword evidence="31" id="KW-1185">Reference proteome</keyword>
<evidence type="ECO:0000256" key="3">
    <source>
        <dbReference type="ARBA" id="ARBA00004752"/>
    </source>
</evidence>
<evidence type="ECO:0000256" key="20">
    <source>
        <dbReference type="ARBA" id="ARBA00023268"/>
    </source>
</evidence>
<dbReference type="Gene3D" id="3.40.710.10">
    <property type="entry name" value="DD-peptidase/beta-lactamase superfamily"/>
    <property type="match status" value="2"/>
</dbReference>
<keyword evidence="11 30" id="KW-0808">Transferase</keyword>
<dbReference type="STRING" id="642492.Clole_2193"/>
<evidence type="ECO:0000256" key="1">
    <source>
        <dbReference type="ARBA" id="ARBA00002624"/>
    </source>
</evidence>
<dbReference type="EC" id="2.4.99.28" evidence="23"/>
<keyword evidence="16" id="KW-0573">Peptidoglycan synthesis</keyword>
<dbReference type="FunFam" id="1.10.3810.10:FF:000001">
    <property type="entry name" value="Penicillin-binding protein 1A"/>
    <property type="match status" value="1"/>
</dbReference>
<comment type="similarity">
    <text evidence="4">In the C-terminal section; belongs to the transpeptidase family.</text>
</comment>
<dbReference type="GO" id="GO:0008360">
    <property type="term" value="P:regulation of cell shape"/>
    <property type="evidence" value="ECO:0007669"/>
    <property type="project" value="UniProtKB-KW"/>
</dbReference>
<dbReference type="GO" id="GO:0008658">
    <property type="term" value="F:penicillin binding"/>
    <property type="evidence" value="ECO:0007669"/>
    <property type="project" value="InterPro"/>
</dbReference>
<comment type="pathway">
    <text evidence="25">Glycan biosynthesis.</text>
</comment>
<feature type="domain" description="Glycosyl transferase family 51" evidence="29">
    <location>
        <begin position="83"/>
        <end position="259"/>
    </location>
</feature>
<feature type="domain" description="Penicillin-binding protein transpeptidase" evidence="28">
    <location>
        <begin position="422"/>
        <end position="676"/>
    </location>
</feature>
<keyword evidence="18 27" id="KW-0472">Membrane</keyword>
<evidence type="ECO:0000256" key="24">
    <source>
        <dbReference type="ARBA" id="ARBA00049902"/>
    </source>
</evidence>
<accession>F2JRI5</accession>
<keyword evidence="20" id="KW-0511">Multifunctional enzyme</keyword>
<evidence type="ECO:0000256" key="14">
    <source>
        <dbReference type="ARBA" id="ARBA00022960"/>
    </source>
</evidence>
<evidence type="ECO:0000256" key="25">
    <source>
        <dbReference type="ARBA" id="ARBA00060592"/>
    </source>
</evidence>
<dbReference type="UniPathway" id="UPA00219"/>
<dbReference type="InterPro" id="IPR050396">
    <property type="entry name" value="Glycosyltr_51/Transpeptidase"/>
</dbReference>
<dbReference type="EMBL" id="CP002582">
    <property type="protein sequence ID" value="ADZ83906.1"/>
    <property type="molecule type" value="Genomic_DNA"/>
</dbReference>
<dbReference type="SUPFAM" id="SSF56601">
    <property type="entry name" value="beta-lactamase/transpeptidase-like"/>
    <property type="match status" value="1"/>
</dbReference>
<comment type="subcellular location">
    <subcellularLocation>
        <location evidence="2">Cell membrane</location>
        <topology evidence="2">Single-pass type II membrane protein</topology>
    </subcellularLocation>
</comment>
<evidence type="ECO:0000259" key="29">
    <source>
        <dbReference type="Pfam" id="PF00912"/>
    </source>
</evidence>